<dbReference type="InterPro" id="IPR036589">
    <property type="entry name" value="HCY_dom_sf"/>
</dbReference>
<dbReference type="FunFam" id="3.40.50.280:FF:000003">
    <property type="entry name" value="Dimethylamine methyltransferase corrinoid protein"/>
    <property type="match status" value="1"/>
</dbReference>
<dbReference type="GO" id="GO:0050667">
    <property type="term" value="P:homocysteine metabolic process"/>
    <property type="evidence" value="ECO:0007669"/>
    <property type="project" value="TreeGrafter"/>
</dbReference>
<dbReference type="GO" id="GO:0032259">
    <property type="term" value="P:methylation"/>
    <property type="evidence" value="ECO:0007669"/>
    <property type="project" value="UniProtKB-KW"/>
</dbReference>
<comment type="cofactor">
    <cofactor evidence="3">
        <name>methylcob(III)alamin</name>
        <dbReference type="ChEBI" id="CHEBI:28115"/>
    </cofactor>
</comment>
<dbReference type="InterPro" id="IPR000489">
    <property type="entry name" value="Pterin-binding_dom"/>
</dbReference>
<dbReference type="AlphaFoldDB" id="A0A9D2C7B1"/>
<dbReference type="Proteomes" id="UP000824007">
    <property type="component" value="Unassembled WGS sequence"/>
</dbReference>
<dbReference type="GO" id="GO:0046653">
    <property type="term" value="P:tetrahydrofolate metabolic process"/>
    <property type="evidence" value="ECO:0007669"/>
    <property type="project" value="TreeGrafter"/>
</dbReference>
<dbReference type="SUPFAM" id="SSF82282">
    <property type="entry name" value="Homocysteine S-methyltransferase"/>
    <property type="match status" value="1"/>
</dbReference>
<dbReference type="GO" id="GO:0008705">
    <property type="term" value="F:methionine synthase activity"/>
    <property type="evidence" value="ECO:0007669"/>
    <property type="project" value="UniProtKB-EC"/>
</dbReference>
<evidence type="ECO:0000313" key="25">
    <source>
        <dbReference type="EMBL" id="HIY60865.1"/>
    </source>
</evidence>
<evidence type="ECO:0000259" key="23">
    <source>
        <dbReference type="PROSITE" id="PS51332"/>
    </source>
</evidence>
<evidence type="ECO:0000256" key="1">
    <source>
        <dbReference type="ARBA" id="ARBA00001700"/>
    </source>
</evidence>
<sequence length="845" mass="89382">MTGKEFRDYVIKKGIVLLDGATGSNLMAAGMPAGVCPEEWIAGHPDVLIRLQREYVQAGTDILYAPTFTANRIKLAEYGLEGRIRELNHALVQASRQAAGPDTLVAGDLTMTGKQLAPVGKMDFEELVEVYKEQIGFLAEAGADLLVVETMMSLQECRAALIAAKEACPDLPVMVTMTFEKDGRSLFGTDAQTAAVVLESLGADAVGANCSTGPDAMAKVVRRMAAVTRIPIIAKPNAGLPSLDSSGKTVYDMDAPSFAREMEAVYAAGAVILGGCCGTTPAHIRQLSEAMKGRKPALSNRRPEGIRYLASERKTVSFGLSDPFLVIGERINPTGKKKLQAELREGRFDLTVQFAEEQEKAGAAILDVNMGMSGVDEKALMLRAIDEVTQAAQLPLSLDSSHIDVLEAALRRYPGRALINSISLETEKFEKLIPLAKKYGAMFILLPLSDAGLPGSLQEKKDIIEKIWERASSLGLTKEDIVVDGLVTTVGANPEAAGETLETIRYCRQNGFATVVGLSNISFGLPERIQMNTAFLTMAIQAGLTMAIANPSQQQLMAAAFASDLLLHKEGAAERYIAFANACAARAEAAAGKVSAAVGAAAQGAPSAPVMPSVPVTPAIPAGPSVPVAPAVPAGPGGELYEAVLKGNRSGIAALTEKALNGGLDAGSILSDCLMPAINRVGELFDCGRYFLPQLISGAEAMKLSIGVLEPYLLQDENREKLPVVVLATVKGDIHDIGKNLVALMMKNYGFQVIDLGKDVPSEDIIRTAEENNAALIGLSALMTTTMQEMKQVIRLAKEAGLPAKIIIGGAVITQEYADEIHADGYAKDAADAVRLAKRLLGLGG</sequence>
<comment type="catalytic activity">
    <reaction evidence="1">
        <text>(6S)-5-methyl-5,6,7,8-tetrahydrofolate + L-homocysteine = (6S)-5,6,7,8-tetrahydrofolate + L-methionine</text>
        <dbReference type="Rhea" id="RHEA:11172"/>
        <dbReference type="ChEBI" id="CHEBI:18608"/>
        <dbReference type="ChEBI" id="CHEBI:57453"/>
        <dbReference type="ChEBI" id="CHEBI:57844"/>
        <dbReference type="ChEBI" id="CHEBI:58199"/>
        <dbReference type="EC" id="2.1.1.13"/>
    </reaction>
</comment>
<dbReference type="InterPro" id="IPR006158">
    <property type="entry name" value="Cobalamin-bd"/>
</dbReference>
<evidence type="ECO:0000259" key="22">
    <source>
        <dbReference type="PROSITE" id="PS50972"/>
    </source>
</evidence>
<evidence type="ECO:0000256" key="12">
    <source>
        <dbReference type="ARBA" id="ARBA00022679"/>
    </source>
</evidence>
<reference evidence="25" key="2">
    <citation type="submission" date="2021-04" db="EMBL/GenBank/DDBJ databases">
        <authorList>
            <person name="Gilroy R."/>
        </authorList>
    </citation>
    <scope>NUCLEOTIDE SEQUENCE</scope>
    <source>
        <strain evidence="25">ChiSxjej3B15-24422</strain>
    </source>
</reference>
<evidence type="ECO:0000256" key="18">
    <source>
        <dbReference type="ARBA" id="ARBA00025552"/>
    </source>
</evidence>
<keyword evidence="14 20" id="KW-0479">Metal-binding</keyword>
<dbReference type="Pfam" id="PF02607">
    <property type="entry name" value="B12-binding_2"/>
    <property type="match status" value="1"/>
</dbReference>
<dbReference type="PANTHER" id="PTHR45833:SF1">
    <property type="entry name" value="METHIONINE SYNTHASE"/>
    <property type="match status" value="1"/>
</dbReference>
<evidence type="ECO:0000259" key="21">
    <source>
        <dbReference type="PROSITE" id="PS50970"/>
    </source>
</evidence>
<evidence type="ECO:0000256" key="17">
    <source>
        <dbReference type="ARBA" id="ARBA00023285"/>
    </source>
</evidence>
<protein>
    <recommendedName>
        <fullName evidence="8">Methionine synthase</fullName>
        <ecNumber evidence="7">2.1.1.13</ecNumber>
    </recommendedName>
    <alternativeName>
        <fullName evidence="19">5-methyltetrahydrofolate--homocysteine methyltransferase</fullName>
    </alternativeName>
</protein>
<feature type="domain" description="Pterin-binding" evidence="22">
    <location>
        <begin position="324"/>
        <end position="567"/>
    </location>
</feature>
<dbReference type="InterPro" id="IPR036724">
    <property type="entry name" value="Cobalamin-bd_sf"/>
</dbReference>
<evidence type="ECO:0000256" key="7">
    <source>
        <dbReference type="ARBA" id="ARBA00012032"/>
    </source>
</evidence>
<gene>
    <name evidence="25" type="ORF">H9831_09330</name>
</gene>
<dbReference type="InterPro" id="IPR003726">
    <property type="entry name" value="HCY_dom"/>
</dbReference>
<comment type="similarity">
    <text evidence="5">Belongs to the vitamin-B12 dependent methionine synthase family.</text>
</comment>
<dbReference type="CDD" id="cd02070">
    <property type="entry name" value="corrinoid_protein_B12-BD"/>
    <property type="match status" value="1"/>
</dbReference>
<dbReference type="InterPro" id="IPR003759">
    <property type="entry name" value="Cbl-bd_cap"/>
</dbReference>
<evidence type="ECO:0000256" key="13">
    <source>
        <dbReference type="ARBA" id="ARBA00022691"/>
    </source>
</evidence>
<proteinExistence type="inferred from homology"/>
<dbReference type="InterPro" id="IPR036594">
    <property type="entry name" value="Meth_synthase_dom"/>
</dbReference>
<dbReference type="Gene3D" id="1.10.1240.10">
    <property type="entry name" value="Methionine synthase domain"/>
    <property type="match status" value="1"/>
</dbReference>
<evidence type="ECO:0000256" key="2">
    <source>
        <dbReference type="ARBA" id="ARBA00001947"/>
    </source>
</evidence>
<feature type="domain" description="B12-binding" evidence="23">
    <location>
        <begin position="722"/>
        <end position="845"/>
    </location>
</feature>
<evidence type="ECO:0000256" key="10">
    <source>
        <dbReference type="ARBA" id="ARBA00022605"/>
    </source>
</evidence>
<dbReference type="Gene3D" id="3.40.50.280">
    <property type="entry name" value="Cobalamin-binding domain"/>
    <property type="match status" value="1"/>
</dbReference>
<evidence type="ECO:0000256" key="6">
    <source>
        <dbReference type="ARBA" id="ARBA00010854"/>
    </source>
</evidence>
<accession>A0A9D2C7B1</accession>
<evidence type="ECO:0000256" key="16">
    <source>
        <dbReference type="ARBA" id="ARBA00023167"/>
    </source>
</evidence>
<comment type="similarity">
    <text evidence="6">Belongs to the methylamine corrinoid protein family.</text>
</comment>
<dbReference type="PROSITE" id="PS50972">
    <property type="entry name" value="PTERIN_BINDING"/>
    <property type="match status" value="1"/>
</dbReference>
<evidence type="ECO:0000256" key="15">
    <source>
        <dbReference type="ARBA" id="ARBA00022833"/>
    </source>
</evidence>
<feature type="domain" description="B12-binding N-terminal" evidence="24">
    <location>
        <begin position="627"/>
        <end position="721"/>
    </location>
</feature>
<dbReference type="SUPFAM" id="SSF52242">
    <property type="entry name" value="Cobalamin (vitamin B12)-binding domain"/>
    <property type="match status" value="1"/>
</dbReference>
<evidence type="ECO:0000256" key="14">
    <source>
        <dbReference type="ARBA" id="ARBA00022723"/>
    </source>
</evidence>
<dbReference type="SUPFAM" id="SSF51717">
    <property type="entry name" value="Dihydropteroate synthetase-like"/>
    <property type="match status" value="1"/>
</dbReference>
<dbReference type="GO" id="GO:0031419">
    <property type="term" value="F:cobalamin binding"/>
    <property type="evidence" value="ECO:0007669"/>
    <property type="project" value="UniProtKB-KW"/>
</dbReference>
<evidence type="ECO:0000256" key="3">
    <source>
        <dbReference type="ARBA" id="ARBA00001956"/>
    </source>
</evidence>
<evidence type="ECO:0000256" key="9">
    <source>
        <dbReference type="ARBA" id="ARBA00022603"/>
    </source>
</evidence>
<organism evidence="25 26">
    <name type="scientific">Candidatus Eisenbergiella pullistercoris</name>
    <dbReference type="NCBI Taxonomy" id="2838555"/>
    <lineage>
        <taxon>Bacteria</taxon>
        <taxon>Bacillati</taxon>
        <taxon>Bacillota</taxon>
        <taxon>Clostridia</taxon>
        <taxon>Lachnospirales</taxon>
        <taxon>Lachnospiraceae</taxon>
        <taxon>Eisenbergiella</taxon>
    </lineage>
</organism>
<keyword evidence="13" id="KW-0949">S-adenosyl-L-methionine</keyword>
<dbReference type="PROSITE" id="PS51332">
    <property type="entry name" value="B12_BINDING"/>
    <property type="match status" value="1"/>
</dbReference>
<evidence type="ECO:0000256" key="20">
    <source>
        <dbReference type="PROSITE-ProRule" id="PRU00333"/>
    </source>
</evidence>
<dbReference type="EMBL" id="DXDD01000114">
    <property type="protein sequence ID" value="HIY60865.1"/>
    <property type="molecule type" value="Genomic_DNA"/>
</dbReference>
<comment type="pathway">
    <text evidence="4">Amino-acid biosynthesis; L-methionine biosynthesis via de novo pathway; L-methionine from L-homocysteine (MetH route): step 1/1.</text>
</comment>
<evidence type="ECO:0000259" key="24">
    <source>
        <dbReference type="PROSITE" id="PS51337"/>
    </source>
</evidence>
<feature type="binding site" evidence="20">
    <location>
        <position position="210"/>
    </location>
    <ligand>
        <name>Zn(2+)</name>
        <dbReference type="ChEBI" id="CHEBI:29105"/>
    </ligand>
</feature>
<reference evidence="25" key="1">
    <citation type="journal article" date="2021" name="PeerJ">
        <title>Extensive microbial diversity within the chicken gut microbiome revealed by metagenomics and culture.</title>
        <authorList>
            <person name="Gilroy R."/>
            <person name="Ravi A."/>
            <person name="Getino M."/>
            <person name="Pursley I."/>
            <person name="Horton D.L."/>
            <person name="Alikhan N.F."/>
            <person name="Baker D."/>
            <person name="Gharbi K."/>
            <person name="Hall N."/>
            <person name="Watson M."/>
            <person name="Adriaenssens E.M."/>
            <person name="Foster-Nyarko E."/>
            <person name="Jarju S."/>
            <person name="Secka A."/>
            <person name="Antonio M."/>
            <person name="Oren A."/>
            <person name="Chaudhuri R.R."/>
            <person name="La Ragione R."/>
            <person name="Hildebrand F."/>
            <person name="Pallen M.J."/>
        </authorList>
    </citation>
    <scope>NUCLEOTIDE SEQUENCE</scope>
    <source>
        <strain evidence="25">ChiSxjej3B15-24422</strain>
    </source>
</reference>
<feature type="binding site" evidence="20">
    <location>
        <position position="277"/>
    </location>
    <ligand>
        <name>Zn(2+)</name>
        <dbReference type="ChEBI" id="CHEBI:29105"/>
    </ligand>
</feature>
<dbReference type="Pfam" id="PF00809">
    <property type="entry name" value="Pterin_bind"/>
    <property type="match status" value="1"/>
</dbReference>
<name>A0A9D2C7B1_9FIRM</name>
<dbReference type="PANTHER" id="PTHR45833">
    <property type="entry name" value="METHIONINE SYNTHASE"/>
    <property type="match status" value="1"/>
</dbReference>
<feature type="domain" description="Hcy-binding" evidence="21">
    <location>
        <begin position="4"/>
        <end position="291"/>
    </location>
</feature>
<keyword evidence="16" id="KW-0486">Methionine biosynthesis</keyword>
<evidence type="ECO:0000313" key="26">
    <source>
        <dbReference type="Proteomes" id="UP000824007"/>
    </source>
</evidence>
<dbReference type="EC" id="2.1.1.13" evidence="7"/>
<dbReference type="InterPro" id="IPR011005">
    <property type="entry name" value="Dihydropteroate_synth-like_sf"/>
</dbReference>
<keyword evidence="9 20" id="KW-0489">Methyltransferase</keyword>
<dbReference type="PIRSF" id="PIRSF037472">
    <property type="entry name" value="DHPS_mtfrase"/>
    <property type="match status" value="1"/>
</dbReference>
<dbReference type="SUPFAM" id="SSF47644">
    <property type="entry name" value="Methionine synthase domain"/>
    <property type="match status" value="1"/>
</dbReference>
<evidence type="ECO:0000256" key="19">
    <source>
        <dbReference type="ARBA" id="ARBA00031040"/>
    </source>
</evidence>
<dbReference type="PROSITE" id="PS50970">
    <property type="entry name" value="HCY"/>
    <property type="match status" value="1"/>
</dbReference>
<dbReference type="PROSITE" id="PS51337">
    <property type="entry name" value="B12_BINDING_NTER"/>
    <property type="match status" value="1"/>
</dbReference>
<keyword evidence="12 20" id="KW-0808">Transferase</keyword>
<dbReference type="InterPro" id="IPR017215">
    <property type="entry name" value="MetH_bac"/>
</dbReference>
<keyword evidence="11" id="KW-0846">Cobalamin</keyword>
<evidence type="ECO:0000256" key="5">
    <source>
        <dbReference type="ARBA" id="ARBA00010398"/>
    </source>
</evidence>
<comment type="cofactor">
    <cofactor evidence="2 20">
        <name>Zn(2+)</name>
        <dbReference type="ChEBI" id="CHEBI:29105"/>
    </cofactor>
</comment>
<keyword evidence="15 20" id="KW-0862">Zinc</keyword>
<dbReference type="Pfam" id="PF02574">
    <property type="entry name" value="S-methyl_trans"/>
    <property type="match status" value="1"/>
</dbReference>
<dbReference type="InterPro" id="IPR050554">
    <property type="entry name" value="Met_Synthase/Corrinoid"/>
</dbReference>
<keyword evidence="17" id="KW-0170">Cobalt</keyword>
<dbReference type="Gene3D" id="3.20.20.20">
    <property type="entry name" value="Dihydropteroate synthase-like"/>
    <property type="match status" value="1"/>
</dbReference>
<comment type="caution">
    <text evidence="25">The sequence shown here is derived from an EMBL/GenBank/DDBJ whole genome shotgun (WGS) entry which is preliminary data.</text>
</comment>
<dbReference type="GO" id="GO:0005829">
    <property type="term" value="C:cytosol"/>
    <property type="evidence" value="ECO:0007669"/>
    <property type="project" value="TreeGrafter"/>
</dbReference>
<feature type="binding site" evidence="20">
    <location>
        <position position="276"/>
    </location>
    <ligand>
        <name>Zn(2+)</name>
        <dbReference type="ChEBI" id="CHEBI:29105"/>
    </ligand>
</feature>
<evidence type="ECO:0000256" key="11">
    <source>
        <dbReference type="ARBA" id="ARBA00022628"/>
    </source>
</evidence>
<comment type="function">
    <text evidence="18">Catalyzes the transfer of a methyl group from methyl-cobalamin to homocysteine, yielding enzyme-bound cob(I)alamin and methionine. Subsequently, remethylates the cofactor using methyltetrahydrofolate.</text>
</comment>
<evidence type="ECO:0000256" key="4">
    <source>
        <dbReference type="ARBA" id="ARBA00005178"/>
    </source>
</evidence>
<keyword evidence="10" id="KW-0028">Amino-acid biosynthesis</keyword>
<evidence type="ECO:0000256" key="8">
    <source>
        <dbReference type="ARBA" id="ARBA00013998"/>
    </source>
</evidence>
<dbReference type="SMART" id="SM01018">
    <property type="entry name" value="B12-binding_2"/>
    <property type="match status" value="1"/>
</dbReference>
<dbReference type="Gene3D" id="3.20.20.330">
    <property type="entry name" value="Homocysteine-binding-like domain"/>
    <property type="match status" value="1"/>
</dbReference>
<dbReference type="Pfam" id="PF02310">
    <property type="entry name" value="B12-binding"/>
    <property type="match status" value="1"/>
</dbReference>
<dbReference type="GO" id="GO:0046872">
    <property type="term" value="F:metal ion binding"/>
    <property type="evidence" value="ECO:0007669"/>
    <property type="project" value="UniProtKB-KW"/>
</dbReference>